<feature type="region of interest" description="Disordered" evidence="1">
    <location>
        <begin position="1"/>
        <end position="29"/>
    </location>
</feature>
<accession>A0A4S8M344</accession>
<sequence length="121" mass="13165">MTLARTNVLSVTPQAGRPDSQNHHKTGNDYKDMILFENKGANDPPAIINALGVDVGVRQSQNGRATSITKTWQKLERSYLENPEIPLGIPNDIKLAGALCALSPSVQKTRDISSEHGVDLF</sequence>
<evidence type="ECO:0000313" key="2">
    <source>
        <dbReference type="EMBL" id="THU96400.1"/>
    </source>
</evidence>
<feature type="compositionally biased region" description="Basic and acidic residues" evidence="1">
    <location>
        <begin position="20"/>
        <end position="29"/>
    </location>
</feature>
<dbReference type="AlphaFoldDB" id="A0A4S8M344"/>
<dbReference type="Proteomes" id="UP000297245">
    <property type="component" value="Unassembled WGS sequence"/>
</dbReference>
<evidence type="ECO:0000313" key="3">
    <source>
        <dbReference type="Proteomes" id="UP000297245"/>
    </source>
</evidence>
<name>A0A4S8M344_DENBC</name>
<gene>
    <name evidence="2" type="ORF">K435DRAFT_797373</name>
</gene>
<dbReference type="OrthoDB" id="10252235at2759"/>
<organism evidence="2 3">
    <name type="scientific">Dendrothele bispora (strain CBS 962.96)</name>
    <dbReference type="NCBI Taxonomy" id="1314807"/>
    <lineage>
        <taxon>Eukaryota</taxon>
        <taxon>Fungi</taxon>
        <taxon>Dikarya</taxon>
        <taxon>Basidiomycota</taxon>
        <taxon>Agaricomycotina</taxon>
        <taxon>Agaricomycetes</taxon>
        <taxon>Agaricomycetidae</taxon>
        <taxon>Agaricales</taxon>
        <taxon>Agaricales incertae sedis</taxon>
        <taxon>Dendrothele</taxon>
    </lineage>
</organism>
<evidence type="ECO:0000256" key="1">
    <source>
        <dbReference type="SAM" id="MobiDB-lite"/>
    </source>
</evidence>
<reference evidence="2 3" key="1">
    <citation type="journal article" date="2019" name="Nat. Ecol. Evol.">
        <title>Megaphylogeny resolves global patterns of mushroom evolution.</title>
        <authorList>
            <person name="Varga T."/>
            <person name="Krizsan K."/>
            <person name="Foldi C."/>
            <person name="Dima B."/>
            <person name="Sanchez-Garcia M."/>
            <person name="Sanchez-Ramirez S."/>
            <person name="Szollosi G.J."/>
            <person name="Szarkandi J.G."/>
            <person name="Papp V."/>
            <person name="Albert L."/>
            <person name="Andreopoulos W."/>
            <person name="Angelini C."/>
            <person name="Antonin V."/>
            <person name="Barry K.W."/>
            <person name="Bougher N.L."/>
            <person name="Buchanan P."/>
            <person name="Buyck B."/>
            <person name="Bense V."/>
            <person name="Catcheside P."/>
            <person name="Chovatia M."/>
            <person name="Cooper J."/>
            <person name="Damon W."/>
            <person name="Desjardin D."/>
            <person name="Finy P."/>
            <person name="Geml J."/>
            <person name="Haridas S."/>
            <person name="Hughes K."/>
            <person name="Justo A."/>
            <person name="Karasinski D."/>
            <person name="Kautmanova I."/>
            <person name="Kiss B."/>
            <person name="Kocsube S."/>
            <person name="Kotiranta H."/>
            <person name="LaButti K.M."/>
            <person name="Lechner B.E."/>
            <person name="Liimatainen K."/>
            <person name="Lipzen A."/>
            <person name="Lukacs Z."/>
            <person name="Mihaltcheva S."/>
            <person name="Morgado L.N."/>
            <person name="Niskanen T."/>
            <person name="Noordeloos M.E."/>
            <person name="Ohm R.A."/>
            <person name="Ortiz-Santana B."/>
            <person name="Ovrebo C."/>
            <person name="Racz N."/>
            <person name="Riley R."/>
            <person name="Savchenko A."/>
            <person name="Shiryaev A."/>
            <person name="Soop K."/>
            <person name="Spirin V."/>
            <person name="Szebenyi C."/>
            <person name="Tomsovsky M."/>
            <person name="Tulloss R.E."/>
            <person name="Uehling J."/>
            <person name="Grigoriev I.V."/>
            <person name="Vagvolgyi C."/>
            <person name="Papp T."/>
            <person name="Martin F.M."/>
            <person name="Miettinen O."/>
            <person name="Hibbett D.S."/>
            <person name="Nagy L.G."/>
        </authorList>
    </citation>
    <scope>NUCLEOTIDE SEQUENCE [LARGE SCALE GENOMIC DNA]</scope>
    <source>
        <strain evidence="2 3">CBS 962.96</strain>
    </source>
</reference>
<feature type="compositionally biased region" description="Polar residues" evidence="1">
    <location>
        <begin position="1"/>
        <end position="13"/>
    </location>
</feature>
<protein>
    <submittedName>
        <fullName evidence="2">Uncharacterized protein</fullName>
    </submittedName>
</protein>
<keyword evidence="3" id="KW-1185">Reference proteome</keyword>
<dbReference type="EMBL" id="ML179178">
    <property type="protein sequence ID" value="THU96400.1"/>
    <property type="molecule type" value="Genomic_DNA"/>
</dbReference>
<proteinExistence type="predicted"/>